<organism evidence="5 6">
    <name type="scientific">Oceaniferula flava</name>
    <dbReference type="NCBI Taxonomy" id="2800421"/>
    <lineage>
        <taxon>Bacteria</taxon>
        <taxon>Pseudomonadati</taxon>
        <taxon>Verrucomicrobiota</taxon>
        <taxon>Verrucomicrobiia</taxon>
        <taxon>Verrucomicrobiales</taxon>
        <taxon>Verrucomicrobiaceae</taxon>
        <taxon>Oceaniferula</taxon>
    </lineage>
</organism>
<evidence type="ECO:0000313" key="6">
    <source>
        <dbReference type="Proteomes" id="UP000634206"/>
    </source>
</evidence>
<evidence type="ECO:0000256" key="1">
    <source>
        <dbReference type="ARBA" id="ARBA00010456"/>
    </source>
</evidence>
<dbReference type="AlphaFoldDB" id="A0AAE2SCL1"/>
<dbReference type="NCBIfam" id="NF004489">
    <property type="entry name" value="PRK05819.1"/>
    <property type="match status" value="1"/>
</dbReference>
<name>A0AAE2SCL1_9BACT</name>
<accession>A0AAE2SCL1</accession>
<sequence>MTPHIEAKAGEFAPTCLLPGDPLRAEYIAETFLTDVKKINSVRNMFAFTGKYQGTPVSVMGSGMGIPSISIYAKELITEYGVKNLIRVGSCGAVSKEVKVRDVLIGLGACTDSAVNRQRFQGHDYAAIASWPLLKALNDAADAIELPVTNGNMFSADLFYTPNPSMFDTMEKMNILGVEMEAAGLYGIATEYGANAAAICTVSDHIRTGEATTSAERQSSFEEMMKIALEATKLITPGACVA</sequence>
<dbReference type="GO" id="GO:0004731">
    <property type="term" value="F:purine-nucleoside phosphorylase activity"/>
    <property type="evidence" value="ECO:0007669"/>
    <property type="project" value="UniProtKB-EC"/>
</dbReference>
<dbReference type="GO" id="GO:0005829">
    <property type="term" value="C:cytosol"/>
    <property type="evidence" value="ECO:0007669"/>
    <property type="project" value="TreeGrafter"/>
</dbReference>
<dbReference type="SUPFAM" id="SSF53167">
    <property type="entry name" value="Purine and uridine phosphorylases"/>
    <property type="match status" value="1"/>
</dbReference>
<keyword evidence="3 5" id="KW-0808">Transferase</keyword>
<dbReference type="Gene3D" id="3.40.50.1580">
    <property type="entry name" value="Nucleoside phosphorylase domain"/>
    <property type="match status" value="1"/>
</dbReference>
<comment type="similarity">
    <text evidence="1">Belongs to the PNP/UDP phosphorylase family.</text>
</comment>
<reference evidence="5" key="1">
    <citation type="submission" date="2021-01" db="EMBL/GenBank/DDBJ databases">
        <title>Modified the classification status of verrucomicrobia.</title>
        <authorList>
            <person name="Feng X."/>
        </authorList>
    </citation>
    <scope>NUCLEOTIDE SEQUENCE</scope>
    <source>
        <strain evidence="5">5K15</strain>
    </source>
</reference>
<dbReference type="GO" id="GO:0006152">
    <property type="term" value="P:purine nucleoside catabolic process"/>
    <property type="evidence" value="ECO:0007669"/>
    <property type="project" value="TreeGrafter"/>
</dbReference>
<feature type="domain" description="Nucleoside phosphorylase" evidence="4">
    <location>
        <begin position="16"/>
        <end position="231"/>
    </location>
</feature>
<dbReference type="InterPro" id="IPR004402">
    <property type="entry name" value="DeoD-type"/>
</dbReference>
<dbReference type="HAMAP" id="MF_01627">
    <property type="entry name" value="Pur_nucleosid_phosp"/>
    <property type="match status" value="1"/>
</dbReference>
<dbReference type="InterPro" id="IPR018016">
    <property type="entry name" value="Nucleoside_phosphorylase_CS"/>
</dbReference>
<evidence type="ECO:0000259" key="4">
    <source>
        <dbReference type="Pfam" id="PF01048"/>
    </source>
</evidence>
<keyword evidence="2 5" id="KW-0328">Glycosyltransferase</keyword>
<dbReference type="CDD" id="cd09006">
    <property type="entry name" value="PNP_EcPNPI-like"/>
    <property type="match status" value="1"/>
</dbReference>
<gene>
    <name evidence="5" type="primary">deoD</name>
    <name evidence="5" type="ORF">JIN83_06175</name>
</gene>
<dbReference type="NCBIfam" id="NF009914">
    <property type="entry name" value="PRK13374.1"/>
    <property type="match status" value="1"/>
</dbReference>
<dbReference type="Proteomes" id="UP000634206">
    <property type="component" value="Unassembled WGS sequence"/>
</dbReference>
<comment type="caution">
    <text evidence="5">The sequence shown here is derived from an EMBL/GenBank/DDBJ whole genome shotgun (WGS) entry which is preliminary data.</text>
</comment>
<keyword evidence="6" id="KW-1185">Reference proteome</keyword>
<protein>
    <submittedName>
        <fullName evidence="5">Purine-nucleoside phosphorylase</fullName>
        <ecNumber evidence="5">2.4.2.1</ecNumber>
    </submittedName>
</protein>
<dbReference type="Pfam" id="PF01048">
    <property type="entry name" value="PNP_UDP_1"/>
    <property type="match status" value="1"/>
</dbReference>
<dbReference type="InterPro" id="IPR035994">
    <property type="entry name" value="Nucleoside_phosphorylase_sf"/>
</dbReference>
<dbReference type="PANTHER" id="PTHR43691:SF2">
    <property type="entry name" value="PURINE NUCLEOSIDE PHOSPHORYLASE DEOD-TYPE"/>
    <property type="match status" value="1"/>
</dbReference>
<dbReference type="NCBIfam" id="TIGR00107">
    <property type="entry name" value="deoD"/>
    <property type="match status" value="1"/>
</dbReference>
<dbReference type="InterPro" id="IPR000845">
    <property type="entry name" value="Nucleoside_phosphorylase_d"/>
</dbReference>
<dbReference type="PANTHER" id="PTHR43691">
    <property type="entry name" value="URIDINE PHOSPHORYLASE"/>
    <property type="match status" value="1"/>
</dbReference>
<dbReference type="EC" id="2.4.2.1" evidence="5"/>
<proteinExistence type="inferred from homology"/>
<evidence type="ECO:0000256" key="2">
    <source>
        <dbReference type="ARBA" id="ARBA00022676"/>
    </source>
</evidence>
<evidence type="ECO:0000313" key="5">
    <source>
        <dbReference type="EMBL" id="MBK1854537.1"/>
    </source>
</evidence>
<dbReference type="PROSITE" id="PS01232">
    <property type="entry name" value="PNP_UDP_1"/>
    <property type="match status" value="1"/>
</dbReference>
<dbReference type="RefSeq" id="WP_309489144.1">
    <property type="nucleotide sequence ID" value="NZ_JAENIG010000003.1"/>
</dbReference>
<dbReference type="EMBL" id="JAENIG010000003">
    <property type="protein sequence ID" value="MBK1854537.1"/>
    <property type="molecule type" value="Genomic_DNA"/>
</dbReference>
<evidence type="ECO:0000256" key="3">
    <source>
        <dbReference type="ARBA" id="ARBA00022679"/>
    </source>
</evidence>